<keyword evidence="2" id="KW-0614">Plasmid</keyword>
<dbReference type="GeneID" id="93479936"/>
<dbReference type="RefSeq" id="WP_338709148.1">
    <property type="nucleotide sequence ID" value="NZ_CP145893.1"/>
</dbReference>
<evidence type="ECO:0000313" key="3">
    <source>
        <dbReference type="Proteomes" id="UP001364764"/>
    </source>
</evidence>
<sequence>MAIFEESCNEHTTKEPNVLELIEKNYRQLNQMMVEEIEIASAHGGITGSGREMMWMKFFRNIIPLKYSLAQGVIIIDSHNNRSREVDIAVYDEQYTPYVFQHNTLKFIPIEAVVIAIECKSDKWKDDGLIKWAESIRELKATASGVARMATGYISGLTNLTQQQTRPILILASNFKRVNEDTIHANIDKIKNSFDFILLKQSVSRSNGATSQFKLVVPSENEKLGWWGSRLNGSQEEDNLKIVVTQDHRIRLKEAKESGKYSELKISEEYDSLENTLLDLRIPDNELLTLNFQLNQLLMLLNNPMMFPHFAYAKAFKKIGENKKL</sequence>
<evidence type="ECO:0000313" key="2">
    <source>
        <dbReference type="EMBL" id="WWP24027.1"/>
    </source>
</evidence>
<dbReference type="Proteomes" id="UP001364764">
    <property type="component" value="Plasmid pY5S7-1"/>
</dbReference>
<feature type="domain" description="DUF6602" evidence="1">
    <location>
        <begin position="41"/>
        <end position="140"/>
    </location>
</feature>
<reference evidence="2 3" key="1">
    <citation type="submission" date="2024-02" db="EMBL/GenBank/DDBJ databases">
        <title>Complete sequences of two Paenibacillus sp. strains and one Lysinibacillus strain isolated from the environment on STAA medium highlight biotechnological potential.</title>
        <authorList>
            <person name="Attere S.A."/>
            <person name="Piche L.C."/>
            <person name="Intertaglia L."/>
            <person name="Lami R."/>
            <person name="Charette S.J."/>
            <person name="Vincent A.T."/>
        </authorList>
    </citation>
    <scope>NUCLEOTIDE SEQUENCE [LARGE SCALE GENOMIC DNA]</scope>
    <source>
        <strain evidence="2 3">Y5S-7</strain>
        <plasmid evidence="2 3">pY5S7-1</plasmid>
    </source>
</reference>
<dbReference type="Pfam" id="PF20247">
    <property type="entry name" value="DUF6602"/>
    <property type="match status" value="1"/>
</dbReference>
<dbReference type="EMBL" id="CP145893">
    <property type="protein sequence ID" value="WWP24027.1"/>
    <property type="molecule type" value="Genomic_DNA"/>
</dbReference>
<accession>A0ABD8B2E9</accession>
<evidence type="ECO:0000259" key="1">
    <source>
        <dbReference type="Pfam" id="PF20247"/>
    </source>
</evidence>
<dbReference type="AlphaFoldDB" id="A0ABD8B2E9"/>
<proteinExistence type="predicted"/>
<dbReference type="CDD" id="cd21173">
    <property type="entry name" value="NucC-like"/>
    <property type="match status" value="1"/>
</dbReference>
<dbReference type="InterPro" id="IPR046537">
    <property type="entry name" value="DUF6602"/>
</dbReference>
<organism evidence="2 3">
    <name type="scientific">Paenibacillus amylolyticus</name>
    <dbReference type="NCBI Taxonomy" id="1451"/>
    <lineage>
        <taxon>Bacteria</taxon>
        <taxon>Bacillati</taxon>
        <taxon>Bacillota</taxon>
        <taxon>Bacilli</taxon>
        <taxon>Bacillales</taxon>
        <taxon>Paenibacillaceae</taxon>
        <taxon>Paenibacillus</taxon>
    </lineage>
</organism>
<name>A0ABD8B2E9_PAEAM</name>
<protein>
    <submittedName>
        <fullName evidence="2">DUF6602 domain-containing protein</fullName>
    </submittedName>
</protein>
<geneLocation type="plasmid" evidence="2 3">
    <name>pY5S7-1</name>
</geneLocation>
<gene>
    <name evidence="2" type="ORF">V6668_30685</name>
</gene>